<organism evidence="5 6">
    <name type="scientific">Streptosporangium saharense</name>
    <dbReference type="NCBI Taxonomy" id="1706840"/>
    <lineage>
        <taxon>Bacteria</taxon>
        <taxon>Bacillati</taxon>
        <taxon>Actinomycetota</taxon>
        <taxon>Actinomycetes</taxon>
        <taxon>Streptosporangiales</taxon>
        <taxon>Streptosporangiaceae</taxon>
        <taxon>Streptosporangium</taxon>
    </lineage>
</organism>
<dbReference type="EMBL" id="JACHJP010000004">
    <property type="protein sequence ID" value="MBB4917288.1"/>
    <property type="molecule type" value="Genomic_DNA"/>
</dbReference>
<sequence length="112" mass="12368">MSTDAVVTTAAYEACPVTGVLRIIGDKWSPAVLRLLAERGHGFNELDRSIEGISRRMLTRTLRSLEESGYVLRTPYGPAPARVEYTLTARGRSLREQLRALGQWASVHDTGP</sequence>
<accession>A0A7W7QPJ6</accession>
<dbReference type="RefSeq" id="WP_184717404.1">
    <property type="nucleotide sequence ID" value="NZ_JACHJP010000004.1"/>
</dbReference>
<dbReference type="PROSITE" id="PS51118">
    <property type="entry name" value="HTH_HXLR"/>
    <property type="match status" value="1"/>
</dbReference>
<dbReference type="GO" id="GO:0003677">
    <property type="term" value="F:DNA binding"/>
    <property type="evidence" value="ECO:0007669"/>
    <property type="project" value="UniProtKB-KW"/>
</dbReference>
<dbReference type="Gene3D" id="1.10.10.10">
    <property type="entry name" value="Winged helix-like DNA-binding domain superfamily/Winged helix DNA-binding domain"/>
    <property type="match status" value="1"/>
</dbReference>
<evidence type="ECO:0000259" key="4">
    <source>
        <dbReference type="PROSITE" id="PS51118"/>
    </source>
</evidence>
<name>A0A7W7QPJ6_9ACTN</name>
<proteinExistence type="predicted"/>
<evidence type="ECO:0000256" key="1">
    <source>
        <dbReference type="ARBA" id="ARBA00023015"/>
    </source>
</evidence>
<evidence type="ECO:0000313" key="5">
    <source>
        <dbReference type="EMBL" id="MBB4917288.1"/>
    </source>
</evidence>
<dbReference type="SUPFAM" id="SSF46785">
    <property type="entry name" value="Winged helix' DNA-binding domain"/>
    <property type="match status" value="1"/>
</dbReference>
<keyword evidence="6" id="KW-1185">Reference proteome</keyword>
<dbReference type="InterPro" id="IPR036390">
    <property type="entry name" value="WH_DNA-bd_sf"/>
</dbReference>
<keyword evidence="2 5" id="KW-0238">DNA-binding</keyword>
<comment type="caution">
    <text evidence="5">The sequence shown here is derived from an EMBL/GenBank/DDBJ whole genome shotgun (WGS) entry which is preliminary data.</text>
</comment>
<evidence type="ECO:0000313" key="6">
    <source>
        <dbReference type="Proteomes" id="UP000552644"/>
    </source>
</evidence>
<evidence type="ECO:0000256" key="2">
    <source>
        <dbReference type="ARBA" id="ARBA00023125"/>
    </source>
</evidence>
<keyword evidence="1" id="KW-0805">Transcription regulation</keyword>
<reference evidence="5 6" key="1">
    <citation type="submission" date="2020-08" db="EMBL/GenBank/DDBJ databases">
        <title>Genomic Encyclopedia of Type Strains, Phase III (KMG-III): the genomes of soil and plant-associated and newly described type strains.</title>
        <authorList>
            <person name="Whitman W."/>
        </authorList>
    </citation>
    <scope>NUCLEOTIDE SEQUENCE [LARGE SCALE GENOMIC DNA]</scope>
    <source>
        <strain evidence="5 6">CECT 8840</strain>
    </source>
</reference>
<dbReference type="InterPro" id="IPR002577">
    <property type="entry name" value="HTH_HxlR"/>
</dbReference>
<keyword evidence="3" id="KW-0804">Transcription</keyword>
<dbReference type="PANTHER" id="PTHR33204:SF18">
    <property type="entry name" value="TRANSCRIPTIONAL REGULATORY PROTEIN"/>
    <property type="match status" value="1"/>
</dbReference>
<dbReference type="AlphaFoldDB" id="A0A7W7QPJ6"/>
<gene>
    <name evidence="5" type="ORF">FHS44_004396</name>
</gene>
<protein>
    <submittedName>
        <fullName evidence="5">DNA-binding HxlR family transcriptional regulator</fullName>
    </submittedName>
</protein>
<dbReference type="InterPro" id="IPR036388">
    <property type="entry name" value="WH-like_DNA-bd_sf"/>
</dbReference>
<feature type="domain" description="HTH hxlR-type" evidence="4">
    <location>
        <begin position="15"/>
        <end position="112"/>
    </location>
</feature>
<evidence type="ECO:0000256" key="3">
    <source>
        <dbReference type="ARBA" id="ARBA00023163"/>
    </source>
</evidence>
<dbReference type="PANTHER" id="PTHR33204">
    <property type="entry name" value="TRANSCRIPTIONAL REGULATOR, MARR FAMILY"/>
    <property type="match status" value="1"/>
</dbReference>
<dbReference type="Proteomes" id="UP000552644">
    <property type="component" value="Unassembled WGS sequence"/>
</dbReference>
<dbReference type="Pfam" id="PF01638">
    <property type="entry name" value="HxlR"/>
    <property type="match status" value="1"/>
</dbReference>